<keyword evidence="2" id="KW-0378">Hydrolase</keyword>
<evidence type="ECO:0000313" key="2">
    <source>
        <dbReference type="EMBL" id="MCX2982054.1"/>
    </source>
</evidence>
<evidence type="ECO:0000256" key="1">
    <source>
        <dbReference type="SAM" id="MobiDB-lite"/>
    </source>
</evidence>
<dbReference type="SUPFAM" id="SSF47240">
    <property type="entry name" value="Ferritin-like"/>
    <property type="match status" value="1"/>
</dbReference>
<feature type="region of interest" description="Disordered" evidence="1">
    <location>
        <begin position="1"/>
        <end position="31"/>
    </location>
</feature>
<dbReference type="GO" id="GO:0016787">
    <property type="term" value="F:hydrolase activity"/>
    <property type="evidence" value="ECO:0007669"/>
    <property type="project" value="UniProtKB-KW"/>
</dbReference>
<evidence type="ECO:0000313" key="3">
    <source>
        <dbReference type="Proteomes" id="UP001143362"/>
    </source>
</evidence>
<dbReference type="Proteomes" id="UP001143362">
    <property type="component" value="Unassembled WGS sequence"/>
</dbReference>
<gene>
    <name evidence="2" type="ORF">EYC98_14420</name>
</gene>
<dbReference type="InterPro" id="IPR016516">
    <property type="entry name" value="UCP07580"/>
</dbReference>
<dbReference type="PIRSF" id="PIRSF007580">
    <property type="entry name" value="UCP07580"/>
    <property type="match status" value="1"/>
</dbReference>
<organism evidence="2 3">
    <name type="scientific">Candidatus Litorirhabdus singularis</name>
    <dbReference type="NCBI Taxonomy" id="2518993"/>
    <lineage>
        <taxon>Bacteria</taxon>
        <taxon>Pseudomonadati</taxon>
        <taxon>Pseudomonadota</taxon>
        <taxon>Gammaproteobacteria</taxon>
        <taxon>Cellvibrionales</taxon>
        <taxon>Halieaceae</taxon>
        <taxon>Candidatus Litorirhabdus</taxon>
    </lineage>
</organism>
<dbReference type="RefSeq" id="WP_279246049.1">
    <property type="nucleotide sequence ID" value="NZ_SHNN01000002.1"/>
</dbReference>
<dbReference type="InterPro" id="IPR009078">
    <property type="entry name" value="Ferritin-like_SF"/>
</dbReference>
<sequence length="292" mass="32860">MSSTAQAALLSNHPSATEVHSQVTTPASVQIKPRNRSHDIAQALQGDWLDNNAFLTAVFNGMSITFPAGEKFFIDSVRHFGDDITDPALKEHIRGFCGQEGFHRREHQRYNEALCTARGYDLEKLEGKLTKRLAWAQKNLSPLQNLAITVAIEHFTAVLAELLLRSDSVMNKADPSMRELWRWHAAEEMEHKSVAFDVYRAVGGSEALRVSVMKRATFFIGLELMRALLYILRKEGQLFNIKLWRSGITGLFGKQGAFSGGLAPYKEFYAEGFHPWQQDTQHLLVDWAAEAA</sequence>
<keyword evidence="3" id="KW-1185">Reference proteome</keyword>
<dbReference type="PANTHER" id="PTHR39456">
    <property type="entry name" value="METAL-DEPENDENT HYDROLASE"/>
    <property type="match status" value="1"/>
</dbReference>
<reference evidence="2" key="1">
    <citation type="submission" date="2019-02" db="EMBL/GenBank/DDBJ databases">
        <authorList>
            <person name="Li S.-H."/>
        </authorList>
    </citation>
    <scope>NUCLEOTIDE SEQUENCE</scope>
    <source>
        <strain evidence="2">IMCC14734</strain>
    </source>
</reference>
<protein>
    <submittedName>
        <fullName evidence="2">Metal-dependent hydrolase</fullName>
    </submittedName>
</protein>
<dbReference type="EMBL" id="SHNN01000002">
    <property type="protein sequence ID" value="MCX2982054.1"/>
    <property type="molecule type" value="Genomic_DNA"/>
</dbReference>
<dbReference type="PANTHER" id="PTHR39456:SF1">
    <property type="entry name" value="METAL-DEPENDENT HYDROLASE"/>
    <property type="match status" value="1"/>
</dbReference>
<feature type="compositionally biased region" description="Polar residues" evidence="1">
    <location>
        <begin position="12"/>
        <end position="28"/>
    </location>
</feature>
<comment type="caution">
    <text evidence="2">The sequence shown here is derived from an EMBL/GenBank/DDBJ whole genome shotgun (WGS) entry which is preliminary data.</text>
</comment>
<name>A0ABT3TJ71_9GAMM</name>
<accession>A0ABT3TJ71</accession>
<dbReference type="Pfam" id="PF10118">
    <property type="entry name" value="Metal_hydrol"/>
    <property type="match status" value="1"/>
</dbReference>
<proteinExistence type="predicted"/>